<dbReference type="NCBIfam" id="TIGR03170">
    <property type="entry name" value="flgA_cterm"/>
    <property type="match status" value="1"/>
</dbReference>
<keyword evidence="3 4" id="KW-0574">Periplasm</keyword>
<dbReference type="InterPro" id="IPR039246">
    <property type="entry name" value="Flagellar_FlgA"/>
</dbReference>
<dbReference type="InterPro" id="IPR013974">
    <property type="entry name" value="SAF"/>
</dbReference>
<evidence type="ECO:0000259" key="5">
    <source>
        <dbReference type="SMART" id="SM00858"/>
    </source>
</evidence>
<comment type="function">
    <text evidence="4">Involved in the assembly process of the P-ring formation. It may associate with FlgF on the rod constituting a structure essential for the P-ring assembly or may act as a modulator protein for the P-ring assembly.</text>
</comment>
<evidence type="ECO:0000256" key="2">
    <source>
        <dbReference type="ARBA" id="ARBA00022729"/>
    </source>
</evidence>
<feature type="signal peptide" evidence="4">
    <location>
        <begin position="1"/>
        <end position="16"/>
    </location>
</feature>
<dbReference type="CDD" id="cd11614">
    <property type="entry name" value="SAF_CpaB_FlgA_like"/>
    <property type="match status" value="1"/>
</dbReference>
<dbReference type="Pfam" id="PF13144">
    <property type="entry name" value="ChapFlgA"/>
    <property type="match status" value="1"/>
</dbReference>
<evidence type="ECO:0000313" key="6">
    <source>
        <dbReference type="EMBL" id="MBY4894065.1"/>
    </source>
</evidence>
<dbReference type="GO" id="GO:0044780">
    <property type="term" value="P:bacterial-type flagellum assembly"/>
    <property type="evidence" value="ECO:0007669"/>
    <property type="project" value="InterPro"/>
</dbReference>
<keyword evidence="4" id="KW-1005">Bacterial flagellum biogenesis</keyword>
<dbReference type="Proteomes" id="UP000693972">
    <property type="component" value="Unassembled WGS sequence"/>
</dbReference>
<dbReference type="EMBL" id="JAIMBW010000001">
    <property type="protein sequence ID" value="MBY4894065.1"/>
    <property type="molecule type" value="Genomic_DNA"/>
</dbReference>
<dbReference type="InterPro" id="IPR017585">
    <property type="entry name" value="SAF_FlgA"/>
</dbReference>
<feature type="domain" description="SAF" evidence="5">
    <location>
        <begin position="17"/>
        <end position="75"/>
    </location>
</feature>
<protein>
    <recommendedName>
        <fullName evidence="4">Flagella basal body P-ring formation protein FlgA</fullName>
    </recommendedName>
</protein>
<name>A0A975YEX0_9RHOB</name>
<keyword evidence="8" id="KW-1185">Reference proteome</keyword>
<dbReference type="PANTHER" id="PTHR36307:SF1">
    <property type="entry name" value="FLAGELLA BASAL BODY P-RING FORMATION PROTEIN FLGA"/>
    <property type="match status" value="1"/>
</dbReference>
<gene>
    <name evidence="7" type="primary">flgA</name>
    <name evidence="6" type="ORF">KUL25_15000</name>
    <name evidence="7" type="ORF">KUL25_15005</name>
</gene>
<dbReference type="GO" id="GO:0042597">
    <property type="term" value="C:periplasmic space"/>
    <property type="evidence" value="ECO:0007669"/>
    <property type="project" value="UniProtKB-SubCell"/>
</dbReference>
<keyword evidence="7" id="KW-0282">Flagellum</keyword>
<dbReference type="PANTHER" id="PTHR36307">
    <property type="entry name" value="FLAGELLA BASAL BODY P-RING FORMATION PROTEIN FLGA"/>
    <property type="match status" value="1"/>
</dbReference>
<dbReference type="Gene3D" id="2.30.30.760">
    <property type="match status" value="1"/>
</dbReference>
<dbReference type="EMBL" id="CP078073">
    <property type="protein sequence ID" value="QXL86750.1"/>
    <property type="molecule type" value="Genomic_DNA"/>
</dbReference>
<sequence length="140" mass="14644">MRWFLLMLALASPATAQETVIAAGTIRGSALIGPADVAVIEGATPGALSDMSHAIGMEARVNLYPGRPIRPGDLRPPAIVERNEIVSLRYNYGGLLVMTEGRALDRAAEGEALRVINLASRQTVTATATGPGLVTVGPNR</sequence>
<keyword evidence="2 4" id="KW-0732">Signal</keyword>
<evidence type="ECO:0000313" key="7">
    <source>
        <dbReference type="EMBL" id="QXL86750.1"/>
    </source>
</evidence>
<evidence type="ECO:0000256" key="1">
    <source>
        <dbReference type="ARBA" id="ARBA00004418"/>
    </source>
</evidence>
<comment type="subcellular location">
    <subcellularLocation>
        <location evidence="1 4">Periplasm</location>
    </subcellularLocation>
</comment>
<reference evidence="7 8" key="1">
    <citation type="submission" date="2021-07" db="EMBL/GenBank/DDBJ databases">
        <title>Karlodiniumbacter phycospheric gen. nov., sp. nov., a phycosphere bacterium isolated from karlodinium veneficum.</title>
        <authorList>
            <person name="Peng Y."/>
            <person name="Jiang L."/>
            <person name="Lee J."/>
        </authorList>
    </citation>
    <scope>NUCLEOTIDE SEQUENCE</scope>
    <source>
        <strain evidence="7 8">N5</strain>
    </source>
</reference>
<evidence type="ECO:0000313" key="8">
    <source>
        <dbReference type="Proteomes" id="UP000693972"/>
    </source>
</evidence>
<dbReference type="AlphaFoldDB" id="A0A975YEX0"/>
<organism evidence="7">
    <name type="scientific">Gymnodinialimonas phycosphaerae</name>
    <dbReference type="NCBI Taxonomy" id="2841589"/>
    <lineage>
        <taxon>Bacteria</taxon>
        <taxon>Pseudomonadati</taxon>
        <taxon>Pseudomonadota</taxon>
        <taxon>Alphaproteobacteria</taxon>
        <taxon>Rhodobacterales</taxon>
        <taxon>Paracoccaceae</taxon>
        <taxon>Gymnodinialimonas</taxon>
    </lineage>
</organism>
<feature type="chain" id="PRO_5038160867" description="Flagella basal body P-ring formation protein FlgA" evidence="4">
    <location>
        <begin position="17"/>
        <end position="140"/>
    </location>
</feature>
<evidence type="ECO:0000256" key="3">
    <source>
        <dbReference type="ARBA" id="ARBA00022764"/>
    </source>
</evidence>
<dbReference type="RefSeq" id="WP_257893685.1">
    <property type="nucleotide sequence ID" value="NZ_JAIMBW010000001.1"/>
</dbReference>
<evidence type="ECO:0000256" key="4">
    <source>
        <dbReference type="RuleBase" id="RU362063"/>
    </source>
</evidence>
<comment type="similarity">
    <text evidence="4">Belongs to the FlgA family.</text>
</comment>
<proteinExistence type="inferred from homology"/>
<keyword evidence="7" id="KW-0969">Cilium</keyword>
<keyword evidence="7" id="KW-0966">Cell projection</keyword>
<dbReference type="SMART" id="SM00858">
    <property type="entry name" value="SAF"/>
    <property type="match status" value="1"/>
</dbReference>
<accession>A0A975YEX0</accession>